<keyword evidence="4" id="KW-0375">Hydrogen ion transport</keyword>
<dbReference type="Proteomes" id="UP000306888">
    <property type="component" value="Unassembled WGS sequence"/>
</dbReference>
<evidence type="ECO:0000313" key="7">
    <source>
        <dbReference type="Proteomes" id="UP000306888"/>
    </source>
</evidence>
<keyword evidence="5" id="KW-0175">Coiled coil</keyword>
<dbReference type="GO" id="GO:0046933">
    <property type="term" value="F:proton-transporting ATP synthase activity, rotational mechanism"/>
    <property type="evidence" value="ECO:0007669"/>
    <property type="project" value="UniProtKB-UniRule"/>
</dbReference>
<dbReference type="AlphaFoldDB" id="A0A4S2DKF8"/>
<evidence type="ECO:0000256" key="3">
    <source>
        <dbReference type="ARBA" id="ARBA00023065"/>
    </source>
</evidence>
<comment type="function">
    <text evidence="4">Produces ATP from ADP in the presence of a proton gradient across the membrane.</text>
</comment>
<comment type="caution">
    <text evidence="6">The sequence shown here is derived from an EMBL/GenBank/DDBJ whole genome shotgun (WGS) entry which is preliminary data.</text>
</comment>
<dbReference type="InterPro" id="IPR002842">
    <property type="entry name" value="ATPase_V1_Esu"/>
</dbReference>
<evidence type="ECO:0000256" key="4">
    <source>
        <dbReference type="HAMAP-Rule" id="MF_00311"/>
    </source>
</evidence>
<evidence type="ECO:0000313" key="6">
    <source>
        <dbReference type="EMBL" id="TGY42728.1"/>
    </source>
</evidence>
<keyword evidence="3 4" id="KW-0406">Ion transport</keyword>
<reference evidence="6 7" key="1">
    <citation type="submission" date="2019-04" db="EMBL/GenBank/DDBJ databases">
        <title>Microbes associate with the intestines of laboratory mice.</title>
        <authorList>
            <person name="Navarre W."/>
            <person name="Wong E."/>
            <person name="Huang K."/>
            <person name="Tropini C."/>
            <person name="Ng K."/>
            <person name="Yu B."/>
        </authorList>
    </citation>
    <scope>NUCLEOTIDE SEQUENCE [LARGE SCALE GENOMIC DNA]</scope>
    <source>
        <strain evidence="6 7">NM50_B9-20</strain>
    </source>
</reference>
<dbReference type="Gene3D" id="3.30.2320.30">
    <property type="entry name" value="ATP synthase, E subunit, C-terminal"/>
    <property type="match status" value="1"/>
</dbReference>
<dbReference type="GO" id="GO:0046961">
    <property type="term" value="F:proton-transporting ATPase activity, rotational mechanism"/>
    <property type="evidence" value="ECO:0007669"/>
    <property type="project" value="InterPro"/>
</dbReference>
<dbReference type="Pfam" id="PF01991">
    <property type="entry name" value="vATP-synt_E"/>
    <property type="match status" value="1"/>
</dbReference>
<sequence length="196" mass="21702">MANINNLTSKILRDAEERKESILASAEEEKNKILSKKVAKARELEKEIIQKAEAEAKTKKERIISSASLKVRNNKLSAKQEVIKDVFDKSVDVLAAISGDDFLRFIKSSILSLGKIGEQNLILNKAGMELVDLTFIYDLNQALGDNGNIKLSPTIGNFKGGFILESNGIEINNTYEALVSSLKNELEFEVANVLFN</sequence>
<comment type="similarity">
    <text evidence="1 4">Belongs to the V-ATPase E subunit family.</text>
</comment>
<evidence type="ECO:0000256" key="2">
    <source>
        <dbReference type="ARBA" id="ARBA00022448"/>
    </source>
</evidence>
<gene>
    <name evidence="4" type="primary">atpE</name>
    <name evidence="6" type="ORF">E5347_07935</name>
</gene>
<name>A0A4S2DKF8_9CLOT</name>
<dbReference type="EMBL" id="SRYR01000002">
    <property type="protein sequence ID" value="TGY42728.1"/>
    <property type="molecule type" value="Genomic_DNA"/>
</dbReference>
<dbReference type="SUPFAM" id="SSF160527">
    <property type="entry name" value="V-type ATPase subunit E-like"/>
    <property type="match status" value="1"/>
</dbReference>
<dbReference type="InterPro" id="IPR038495">
    <property type="entry name" value="ATPase_E_C"/>
</dbReference>
<feature type="coiled-coil region" evidence="5">
    <location>
        <begin position="12"/>
        <end position="62"/>
    </location>
</feature>
<keyword evidence="2 4" id="KW-0813">Transport</keyword>
<protein>
    <recommendedName>
        <fullName evidence="4">V-type proton ATPase subunit E</fullName>
    </recommendedName>
    <alternativeName>
        <fullName evidence="4">V-ATPase subunit E</fullName>
    </alternativeName>
</protein>
<keyword evidence="4" id="KW-0066">ATP synthesis</keyword>
<dbReference type="HAMAP" id="MF_00311">
    <property type="entry name" value="ATP_synth_E_arch"/>
    <property type="match status" value="1"/>
</dbReference>
<dbReference type="GO" id="GO:0005524">
    <property type="term" value="F:ATP binding"/>
    <property type="evidence" value="ECO:0007669"/>
    <property type="project" value="UniProtKB-UniRule"/>
</dbReference>
<dbReference type="GO" id="GO:0033178">
    <property type="term" value="C:proton-transporting two-sector ATPase complex, catalytic domain"/>
    <property type="evidence" value="ECO:0007669"/>
    <property type="project" value="InterPro"/>
</dbReference>
<accession>A0A4S2DKF8</accession>
<proteinExistence type="inferred from homology"/>
<dbReference type="GO" id="GO:0042777">
    <property type="term" value="P:proton motive force-driven plasma membrane ATP synthesis"/>
    <property type="evidence" value="ECO:0007669"/>
    <property type="project" value="UniProtKB-UniRule"/>
</dbReference>
<dbReference type="Gene3D" id="1.20.5.620">
    <property type="entry name" value="F1F0 ATP synthase subunit B, membrane domain"/>
    <property type="match status" value="1"/>
</dbReference>
<evidence type="ECO:0000256" key="1">
    <source>
        <dbReference type="ARBA" id="ARBA00005901"/>
    </source>
</evidence>
<evidence type="ECO:0000256" key="5">
    <source>
        <dbReference type="SAM" id="Coils"/>
    </source>
</evidence>
<organism evidence="6 7">
    <name type="scientific">Clostridium sartagoforme</name>
    <dbReference type="NCBI Taxonomy" id="84031"/>
    <lineage>
        <taxon>Bacteria</taxon>
        <taxon>Bacillati</taxon>
        <taxon>Bacillota</taxon>
        <taxon>Clostridia</taxon>
        <taxon>Eubacteriales</taxon>
        <taxon>Clostridiaceae</taxon>
        <taxon>Clostridium</taxon>
    </lineage>
</organism>
<keyword evidence="7" id="KW-1185">Reference proteome</keyword>
<dbReference type="RefSeq" id="WP_136006190.1">
    <property type="nucleotide sequence ID" value="NZ_SRYR01000002.1"/>
</dbReference>
<dbReference type="OrthoDB" id="1749765at2"/>